<proteinExistence type="predicted"/>
<organism evidence="1 2">
    <name type="scientific">Butyrivibrio fibrisolvens</name>
    <dbReference type="NCBI Taxonomy" id="831"/>
    <lineage>
        <taxon>Bacteria</taxon>
        <taxon>Bacillati</taxon>
        <taxon>Bacillota</taxon>
        <taxon>Clostridia</taxon>
        <taxon>Lachnospirales</taxon>
        <taxon>Lachnospiraceae</taxon>
        <taxon>Butyrivibrio</taxon>
    </lineage>
</organism>
<comment type="caution">
    <text evidence="1">The sequence shown here is derived from an EMBL/GenBank/DDBJ whole genome shotgun (WGS) entry which is preliminary data.</text>
</comment>
<sequence>MRLKERIKLTKACHGQKITTLVGDPKFKTCDIPIRIIEVILDDGTAEYLATNIFDESITVDMFRELYFLRWPVMLISA</sequence>
<dbReference type="Proteomes" id="UP000245488">
    <property type="component" value="Unassembled WGS sequence"/>
</dbReference>
<protein>
    <submittedName>
        <fullName evidence="1">Uncharacterized protein</fullName>
    </submittedName>
</protein>
<reference evidence="1 2" key="1">
    <citation type="submission" date="2017-09" db="EMBL/GenBank/DDBJ databases">
        <title>High-quality draft genome sequence of Butyrivibrio fibrisolvens INBov1, isolated from cow rumen.</title>
        <authorList>
            <person name="Rodriguez Hernaez J."/>
            <person name="Rivarola M."/>
            <person name="Paniego N."/>
            <person name="Cravero S."/>
            <person name="Ceron Cucchi M."/>
            <person name="Martinez M.C."/>
        </authorList>
    </citation>
    <scope>NUCLEOTIDE SEQUENCE [LARGE SCALE GENOMIC DNA]</scope>
    <source>
        <strain evidence="1 2">INBov1</strain>
    </source>
</reference>
<evidence type="ECO:0000313" key="1">
    <source>
        <dbReference type="EMBL" id="PWT25616.1"/>
    </source>
</evidence>
<evidence type="ECO:0000313" key="2">
    <source>
        <dbReference type="Proteomes" id="UP000245488"/>
    </source>
</evidence>
<dbReference type="AlphaFoldDB" id="A0A317FWX1"/>
<dbReference type="EMBL" id="NXNG01000053">
    <property type="protein sequence ID" value="PWT25616.1"/>
    <property type="molecule type" value="Genomic_DNA"/>
</dbReference>
<name>A0A317FWX1_BUTFI</name>
<gene>
    <name evidence="1" type="ORF">CPT75_02250</name>
</gene>
<keyword evidence="2" id="KW-1185">Reference proteome</keyword>
<accession>A0A317FWX1</accession>